<keyword evidence="9" id="KW-0234">DNA repair</keyword>
<dbReference type="EMBL" id="MZGU01000004">
    <property type="protein sequence ID" value="PWB86331.1"/>
    <property type="molecule type" value="Genomic_DNA"/>
</dbReference>
<name>A0A2U1S8H8_9EURY</name>
<reference evidence="13 14" key="1">
    <citation type="submission" date="2017-03" db="EMBL/GenBank/DDBJ databases">
        <title>Genome sequence of Methanobrevibacter wosei.</title>
        <authorList>
            <person name="Poehlein A."/>
            <person name="Seedorf H."/>
            <person name="Daniel R."/>
        </authorList>
    </citation>
    <scope>NUCLEOTIDE SEQUENCE [LARGE SCALE GENOMIC DNA]</scope>
    <source>
        <strain evidence="13 14">DSM 11979</strain>
    </source>
</reference>
<evidence type="ECO:0000313" key="14">
    <source>
        <dbReference type="Proteomes" id="UP000245577"/>
    </source>
</evidence>
<dbReference type="GO" id="GO:0008413">
    <property type="term" value="F:8-oxo-7,8-dihydroguanosine triphosphate pyrophosphatase activity"/>
    <property type="evidence" value="ECO:0007669"/>
    <property type="project" value="TreeGrafter"/>
</dbReference>
<dbReference type="SUPFAM" id="SSF55811">
    <property type="entry name" value="Nudix"/>
    <property type="match status" value="1"/>
</dbReference>
<dbReference type="PROSITE" id="PS51462">
    <property type="entry name" value="NUDIX"/>
    <property type="match status" value="1"/>
</dbReference>
<dbReference type="Gene3D" id="3.90.79.10">
    <property type="entry name" value="Nucleoside Triphosphate Pyrophosphohydrolase"/>
    <property type="match status" value="1"/>
</dbReference>
<dbReference type="InterPro" id="IPR047127">
    <property type="entry name" value="MutT-like"/>
</dbReference>
<dbReference type="PROSITE" id="PS00893">
    <property type="entry name" value="NUDIX_BOX"/>
    <property type="match status" value="1"/>
</dbReference>
<dbReference type="PANTHER" id="PTHR47707:SF1">
    <property type="entry name" value="NUDIX HYDROLASE FAMILY PROTEIN"/>
    <property type="match status" value="1"/>
</dbReference>
<dbReference type="GO" id="GO:0006260">
    <property type="term" value="P:DNA replication"/>
    <property type="evidence" value="ECO:0007669"/>
    <property type="project" value="UniProtKB-KW"/>
</dbReference>
<keyword evidence="4" id="KW-0235">DNA replication</keyword>
<keyword evidence="5" id="KW-0479">Metal-binding</keyword>
<dbReference type="InterPro" id="IPR015797">
    <property type="entry name" value="NUDIX_hydrolase-like_dom_sf"/>
</dbReference>
<evidence type="ECO:0000256" key="4">
    <source>
        <dbReference type="ARBA" id="ARBA00022705"/>
    </source>
</evidence>
<evidence type="ECO:0000256" key="10">
    <source>
        <dbReference type="ARBA" id="ARBA00035861"/>
    </source>
</evidence>
<gene>
    <name evidence="13" type="primary">nudG_1</name>
    <name evidence="13" type="ORF">MBBWO_11860</name>
</gene>
<evidence type="ECO:0000256" key="6">
    <source>
        <dbReference type="ARBA" id="ARBA00022763"/>
    </source>
</evidence>
<keyword evidence="14" id="KW-1185">Reference proteome</keyword>
<dbReference type="PRINTS" id="PR00502">
    <property type="entry name" value="NUDIXFAMILY"/>
</dbReference>
<dbReference type="GO" id="GO:0006281">
    <property type="term" value="P:DNA repair"/>
    <property type="evidence" value="ECO:0007669"/>
    <property type="project" value="UniProtKB-KW"/>
</dbReference>
<keyword evidence="3" id="KW-0515">Mutator protein</keyword>
<dbReference type="RefSeq" id="WP_116669955.1">
    <property type="nucleotide sequence ID" value="NZ_JALEWY010000005.1"/>
</dbReference>
<dbReference type="InterPro" id="IPR000086">
    <property type="entry name" value="NUDIX_hydrolase_dom"/>
</dbReference>
<protein>
    <recommendedName>
        <fullName evidence="11">8-oxo-dGTP diphosphatase</fullName>
        <ecNumber evidence="11">3.6.1.55</ecNumber>
    </recommendedName>
</protein>
<dbReference type="GO" id="GO:0044715">
    <property type="term" value="F:8-oxo-dGDP phosphatase activity"/>
    <property type="evidence" value="ECO:0007669"/>
    <property type="project" value="TreeGrafter"/>
</dbReference>
<dbReference type="GO" id="GO:0035539">
    <property type="term" value="F:8-oxo-7,8-dihydrodeoxyguanosine triphosphate pyrophosphatase activity"/>
    <property type="evidence" value="ECO:0007669"/>
    <property type="project" value="UniProtKB-EC"/>
</dbReference>
<dbReference type="GO" id="GO:0044716">
    <property type="term" value="F:8-oxo-GDP phosphatase activity"/>
    <property type="evidence" value="ECO:0007669"/>
    <property type="project" value="TreeGrafter"/>
</dbReference>
<evidence type="ECO:0000256" key="11">
    <source>
        <dbReference type="ARBA" id="ARBA00038905"/>
    </source>
</evidence>
<evidence type="ECO:0000256" key="9">
    <source>
        <dbReference type="ARBA" id="ARBA00023204"/>
    </source>
</evidence>
<dbReference type="PANTHER" id="PTHR47707">
    <property type="entry name" value="8-OXO-DGTP DIPHOSPHATASE"/>
    <property type="match status" value="1"/>
</dbReference>
<keyword evidence="6" id="KW-0227">DNA damage</keyword>
<dbReference type="Pfam" id="PF00293">
    <property type="entry name" value="NUDIX"/>
    <property type="match status" value="1"/>
</dbReference>
<evidence type="ECO:0000256" key="5">
    <source>
        <dbReference type="ARBA" id="ARBA00022723"/>
    </source>
</evidence>
<evidence type="ECO:0000259" key="12">
    <source>
        <dbReference type="PROSITE" id="PS51462"/>
    </source>
</evidence>
<sequence length="127" mass="14733">MKSIEVVAAIIKKENKILATKRGYGEFINMWEFPGGKIESGETNEAALIREIKEELDADIKIDEFALTVEYTYPTFHLTMHCYICSLKDSITLLEHNDAKWLEKNEFNTVNWLPADIEVIDFLKNYL</sequence>
<keyword evidence="8" id="KW-0460">Magnesium</keyword>
<evidence type="ECO:0000256" key="1">
    <source>
        <dbReference type="ARBA" id="ARBA00001946"/>
    </source>
</evidence>
<proteinExistence type="inferred from homology"/>
<dbReference type="GO" id="GO:0046872">
    <property type="term" value="F:metal ion binding"/>
    <property type="evidence" value="ECO:0007669"/>
    <property type="project" value="UniProtKB-KW"/>
</dbReference>
<comment type="similarity">
    <text evidence="2">Belongs to the Nudix hydrolase family.</text>
</comment>
<comment type="cofactor">
    <cofactor evidence="1">
        <name>Mg(2+)</name>
        <dbReference type="ChEBI" id="CHEBI:18420"/>
    </cofactor>
</comment>
<accession>A0A2U1S8H8</accession>
<dbReference type="InterPro" id="IPR020084">
    <property type="entry name" value="NUDIX_hydrolase_CS"/>
</dbReference>
<dbReference type="Proteomes" id="UP000245577">
    <property type="component" value="Unassembled WGS sequence"/>
</dbReference>
<dbReference type="InterPro" id="IPR020476">
    <property type="entry name" value="Nudix_hydrolase"/>
</dbReference>
<evidence type="ECO:0000313" key="13">
    <source>
        <dbReference type="EMBL" id="PWB86331.1"/>
    </source>
</evidence>
<organism evidence="13 14">
    <name type="scientific">Methanobrevibacter woesei</name>
    <dbReference type="NCBI Taxonomy" id="190976"/>
    <lineage>
        <taxon>Archaea</taxon>
        <taxon>Methanobacteriati</taxon>
        <taxon>Methanobacteriota</taxon>
        <taxon>Methanomada group</taxon>
        <taxon>Methanobacteria</taxon>
        <taxon>Methanobacteriales</taxon>
        <taxon>Methanobacteriaceae</taxon>
        <taxon>Methanobrevibacter</taxon>
    </lineage>
</organism>
<comment type="caution">
    <text evidence="13">The sequence shown here is derived from an EMBL/GenBank/DDBJ whole genome shotgun (WGS) entry which is preliminary data.</text>
</comment>
<keyword evidence="7 13" id="KW-0378">Hydrolase</keyword>
<dbReference type="EC" id="3.6.1.55" evidence="11"/>
<evidence type="ECO:0000256" key="3">
    <source>
        <dbReference type="ARBA" id="ARBA00022457"/>
    </source>
</evidence>
<evidence type="ECO:0000256" key="7">
    <source>
        <dbReference type="ARBA" id="ARBA00022801"/>
    </source>
</evidence>
<evidence type="ECO:0000256" key="2">
    <source>
        <dbReference type="ARBA" id="ARBA00005582"/>
    </source>
</evidence>
<comment type="catalytic activity">
    <reaction evidence="10">
        <text>8-oxo-dGTP + H2O = 8-oxo-dGMP + diphosphate + H(+)</text>
        <dbReference type="Rhea" id="RHEA:31575"/>
        <dbReference type="ChEBI" id="CHEBI:15377"/>
        <dbReference type="ChEBI" id="CHEBI:15378"/>
        <dbReference type="ChEBI" id="CHEBI:33019"/>
        <dbReference type="ChEBI" id="CHEBI:63224"/>
        <dbReference type="ChEBI" id="CHEBI:77896"/>
        <dbReference type="EC" id="3.6.1.55"/>
    </reaction>
</comment>
<dbReference type="AlphaFoldDB" id="A0A2U1S8H8"/>
<evidence type="ECO:0000256" key="8">
    <source>
        <dbReference type="ARBA" id="ARBA00022842"/>
    </source>
</evidence>
<dbReference type="OrthoDB" id="40462at2157"/>
<dbReference type="CDD" id="cd03425">
    <property type="entry name" value="NUDIX_MutT_NudA_like"/>
    <property type="match status" value="1"/>
</dbReference>
<feature type="domain" description="Nudix hydrolase" evidence="12">
    <location>
        <begin position="1"/>
        <end position="127"/>
    </location>
</feature>